<organism evidence="1">
    <name type="scientific">Thermomicrobium roseum</name>
    <dbReference type="NCBI Taxonomy" id="500"/>
    <lineage>
        <taxon>Bacteria</taxon>
        <taxon>Pseudomonadati</taxon>
        <taxon>Thermomicrobiota</taxon>
        <taxon>Thermomicrobia</taxon>
        <taxon>Thermomicrobiales</taxon>
        <taxon>Thermomicrobiaceae</taxon>
        <taxon>Thermomicrobium</taxon>
    </lineage>
</organism>
<sequence>MPQERRSSRLEEQILEILEKAEREPRWRRWLRRLRRPRFPAPRRGLHARRFSFPESTALLAGAFLLALLAVLVRDWSRTLAMLLAIASLLSFFAPVVRQLARGPSWTPDQPRRWRGRDIVLPPARRGIIGWFRYQWWRLRRRW</sequence>
<evidence type="ECO:0008006" key="2">
    <source>
        <dbReference type="Google" id="ProtNLM"/>
    </source>
</evidence>
<dbReference type="EMBL" id="DSJL01000011">
    <property type="protein sequence ID" value="HEF65616.1"/>
    <property type="molecule type" value="Genomic_DNA"/>
</dbReference>
<comment type="caution">
    <text evidence="1">The sequence shown here is derived from an EMBL/GenBank/DDBJ whole genome shotgun (WGS) entry which is preliminary data.</text>
</comment>
<proteinExistence type="predicted"/>
<evidence type="ECO:0000313" key="1">
    <source>
        <dbReference type="EMBL" id="HEF65616.1"/>
    </source>
</evidence>
<reference evidence="1" key="1">
    <citation type="journal article" date="2020" name="mSystems">
        <title>Genome- and Community-Level Interaction Insights into Carbon Utilization and Element Cycling Functions of Hydrothermarchaeota in Hydrothermal Sediment.</title>
        <authorList>
            <person name="Zhou Z."/>
            <person name="Liu Y."/>
            <person name="Xu W."/>
            <person name="Pan J."/>
            <person name="Luo Z.H."/>
            <person name="Li M."/>
        </authorList>
    </citation>
    <scope>NUCLEOTIDE SEQUENCE [LARGE SCALE GENOMIC DNA]</scope>
    <source>
        <strain evidence="1">SpSt-222</strain>
    </source>
</reference>
<protein>
    <recommendedName>
        <fullName evidence="2">DUF3040 domain-containing protein</fullName>
    </recommendedName>
</protein>
<accession>A0A7C1JWI2</accession>
<name>A0A7C1JWI2_THERO</name>
<dbReference type="AlphaFoldDB" id="A0A7C1JWI2"/>
<gene>
    <name evidence="1" type="ORF">ENP47_08475</name>
</gene>